<protein>
    <submittedName>
        <fullName evidence="1">Uncharacterized protein</fullName>
    </submittedName>
</protein>
<dbReference type="Proteomes" id="UP001482620">
    <property type="component" value="Unassembled WGS sequence"/>
</dbReference>
<sequence length="99" mass="10912">MLKVEYLVCKTCLFLEFSTKKQQRRVFLVEPSASENLPPKGESSMLLLTSCLLPPSLSTLQPCMPPTQHNHLSCRPLVSMALLTSSGQTTPSSHMPRPG</sequence>
<reference evidence="1 2" key="1">
    <citation type="submission" date="2021-06" db="EMBL/GenBank/DDBJ databases">
        <authorList>
            <person name="Palmer J.M."/>
        </authorList>
    </citation>
    <scope>NUCLEOTIDE SEQUENCE [LARGE SCALE GENOMIC DNA]</scope>
    <source>
        <strain evidence="2">if_2019</strain>
        <tissue evidence="1">Muscle</tissue>
    </source>
</reference>
<evidence type="ECO:0000313" key="2">
    <source>
        <dbReference type="Proteomes" id="UP001482620"/>
    </source>
</evidence>
<organism evidence="1 2">
    <name type="scientific">Ilyodon furcidens</name>
    <name type="common">goldbreast splitfin</name>
    <dbReference type="NCBI Taxonomy" id="33524"/>
    <lineage>
        <taxon>Eukaryota</taxon>
        <taxon>Metazoa</taxon>
        <taxon>Chordata</taxon>
        <taxon>Craniata</taxon>
        <taxon>Vertebrata</taxon>
        <taxon>Euteleostomi</taxon>
        <taxon>Actinopterygii</taxon>
        <taxon>Neopterygii</taxon>
        <taxon>Teleostei</taxon>
        <taxon>Neoteleostei</taxon>
        <taxon>Acanthomorphata</taxon>
        <taxon>Ovalentaria</taxon>
        <taxon>Atherinomorphae</taxon>
        <taxon>Cyprinodontiformes</taxon>
        <taxon>Goodeidae</taxon>
        <taxon>Ilyodon</taxon>
    </lineage>
</organism>
<dbReference type="EMBL" id="JAHRIQ010046497">
    <property type="protein sequence ID" value="MEQ2235510.1"/>
    <property type="molecule type" value="Genomic_DNA"/>
</dbReference>
<comment type="caution">
    <text evidence="1">The sequence shown here is derived from an EMBL/GenBank/DDBJ whole genome shotgun (WGS) entry which is preliminary data.</text>
</comment>
<name>A0ABV0TRG6_9TELE</name>
<gene>
    <name evidence="1" type="ORF">ILYODFUR_003113</name>
</gene>
<keyword evidence="2" id="KW-1185">Reference proteome</keyword>
<accession>A0ABV0TRG6</accession>
<evidence type="ECO:0000313" key="1">
    <source>
        <dbReference type="EMBL" id="MEQ2235510.1"/>
    </source>
</evidence>
<proteinExistence type="predicted"/>